<organism evidence="2">
    <name type="scientific">uncultured Desulfobacterium sp</name>
    <dbReference type="NCBI Taxonomy" id="201089"/>
    <lineage>
        <taxon>Bacteria</taxon>
        <taxon>Pseudomonadati</taxon>
        <taxon>Thermodesulfobacteriota</taxon>
        <taxon>Desulfobacteria</taxon>
        <taxon>Desulfobacterales</taxon>
        <taxon>Desulfobacteriaceae</taxon>
        <taxon>Desulfobacterium</taxon>
        <taxon>environmental samples</taxon>
    </lineage>
</organism>
<gene>
    <name evidence="2" type="ORF">PITCH_A2190003</name>
</gene>
<accession>A0A445MXU0</accession>
<evidence type="ECO:0000259" key="1">
    <source>
        <dbReference type="Pfam" id="PF18737"/>
    </source>
</evidence>
<reference evidence="2" key="1">
    <citation type="submission" date="2018-01" db="EMBL/GenBank/DDBJ databases">
        <authorList>
            <person name="Regsiter A."/>
            <person name="William W."/>
        </authorList>
    </citation>
    <scope>NUCLEOTIDE SEQUENCE</scope>
    <source>
        <strain evidence="2">TRIP AH-1</strain>
    </source>
</reference>
<dbReference type="EMBL" id="OJIN01000134">
    <property type="protein sequence ID" value="SPD74229.1"/>
    <property type="molecule type" value="Genomic_DNA"/>
</dbReference>
<feature type="domain" description="MAE-28990/MAE-18760-like HEPN" evidence="1">
    <location>
        <begin position="8"/>
        <end position="210"/>
    </location>
</feature>
<dbReference type="AlphaFoldDB" id="A0A445MXU0"/>
<dbReference type="InterPro" id="IPR040788">
    <property type="entry name" value="HEPN_MAE_28990"/>
</dbReference>
<protein>
    <recommendedName>
        <fullName evidence="1">MAE-28990/MAE-18760-like HEPN domain-containing protein</fullName>
    </recommendedName>
</protein>
<evidence type="ECO:0000313" key="2">
    <source>
        <dbReference type="EMBL" id="SPD74229.1"/>
    </source>
</evidence>
<name>A0A445MXU0_9BACT</name>
<proteinExistence type="predicted"/>
<sequence>MASIESVLEEISNNLDQRRLGITNLHRVIQNYLGKSLEPTAVHMAIPMLYAHWEGYVRETCQLYLEYIESSGIKVGDLRSDLVGYLWTSTLKPLTGGLNFARKKAVAELALGCLQCPVKFEETERAINTRSNLNFDVLEDIAAHLCLDISPMLPLKRHLNALVHLRNHIAHGSRPHSLGYSHFQEHASSVIEIMEGFERSLARSLEDQNYCMVSK</sequence>
<dbReference type="Pfam" id="PF18737">
    <property type="entry name" value="HEPN_MAE_28990"/>
    <property type="match status" value="1"/>
</dbReference>